<sequence length="167" mass="18265">MANPKRFKFSRSRCTSVEAAGDNLLRTVCRLNDMFCEMRVTVEVQLPDMEIKKVEGAIERCYDPAEHRAIPLLPQLAGIRVGPGMAKIFKGLVGEEAADSQLLFMVEEACHGVILSSTKDMAAMAPNEDDLPAEIFQSMAKANTRLIGRCAAYAPESSMVRGALEEG</sequence>
<reference evidence="2" key="1">
    <citation type="submission" date="2016-11" db="EMBL/GenBank/DDBJ databases">
        <authorList>
            <person name="Varghese N."/>
            <person name="Submissions S."/>
        </authorList>
    </citation>
    <scope>NUCLEOTIDE SEQUENCE [LARGE SCALE GENOMIC DNA]</scope>
    <source>
        <strain evidence="2">DSM 16219</strain>
    </source>
</reference>
<dbReference type="STRING" id="1121393.SAMN02745216_02741"/>
<organism evidence="1 2">
    <name type="scientific">Desulfatibacillum alkenivorans DSM 16219</name>
    <dbReference type="NCBI Taxonomy" id="1121393"/>
    <lineage>
        <taxon>Bacteria</taxon>
        <taxon>Pseudomonadati</taxon>
        <taxon>Thermodesulfobacteriota</taxon>
        <taxon>Desulfobacteria</taxon>
        <taxon>Desulfobacterales</taxon>
        <taxon>Desulfatibacillaceae</taxon>
        <taxon>Desulfatibacillum</taxon>
    </lineage>
</organism>
<protein>
    <submittedName>
        <fullName evidence="1">Uncharacterized protein</fullName>
    </submittedName>
</protein>
<accession>A0A1M6P2S9</accession>
<gene>
    <name evidence="1" type="ORF">SAMN02745216_02741</name>
</gene>
<proteinExistence type="predicted"/>
<dbReference type="OrthoDB" id="5421045at2"/>
<dbReference type="Proteomes" id="UP000183994">
    <property type="component" value="Unassembled WGS sequence"/>
</dbReference>
<dbReference type="EMBL" id="FQZU01000016">
    <property type="protein sequence ID" value="SHK02172.1"/>
    <property type="molecule type" value="Genomic_DNA"/>
</dbReference>
<dbReference type="AlphaFoldDB" id="A0A1M6P2S9"/>
<evidence type="ECO:0000313" key="2">
    <source>
        <dbReference type="Proteomes" id="UP000183994"/>
    </source>
</evidence>
<dbReference type="RefSeq" id="WP_073476693.1">
    <property type="nucleotide sequence ID" value="NZ_FQZU01000016.1"/>
</dbReference>
<evidence type="ECO:0000313" key="1">
    <source>
        <dbReference type="EMBL" id="SHK02172.1"/>
    </source>
</evidence>
<keyword evidence="2" id="KW-1185">Reference proteome</keyword>
<name>A0A1M6P2S9_9BACT</name>